<reference evidence="2 3" key="3">
    <citation type="journal article" date="2010" name="BMC Genomics">
        <title>Transcriptome sequencing and comparative analysis of cucumber flowers with different sex types.</title>
        <authorList>
            <person name="Guo S."/>
            <person name="Zheng Y."/>
            <person name="Joung J.G."/>
            <person name="Liu S."/>
            <person name="Zhang Z."/>
            <person name="Crasta O.R."/>
            <person name="Sobral B.W."/>
            <person name="Xu Y."/>
            <person name="Huang S."/>
            <person name="Fei Z."/>
        </authorList>
    </citation>
    <scope>NUCLEOTIDE SEQUENCE [LARGE SCALE GENOMIC DNA]</scope>
    <source>
        <strain evidence="3">cv. 9930</strain>
    </source>
</reference>
<dbReference type="Proteomes" id="UP000029981">
    <property type="component" value="Chromosome 4"/>
</dbReference>
<reference evidence="2 3" key="4">
    <citation type="journal article" date="2011" name="BMC Genomics">
        <title>RNA-Seq improves annotation of protein-coding genes in the cucumber genome.</title>
        <authorList>
            <person name="Li Z."/>
            <person name="Zhang Z."/>
            <person name="Yan P."/>
            <person name="Huang S."/>
            <person name="Fei Z."/>
            <person name="Lin K."/>
        </authorList>
    </citation>
    <scope>NUCLEOTIDE SEQUENCE [LARGE SCALE GENOMIC DNA]</scope>
    <source>
        <strain evidence="3">cv. 9930</strain>
    </source>
</reference>
<sequence>MFFSKGKTRFTSINVLYIKKRDSGSKWRCRVKAVCQKSSPFACIPLTLFLTLPSSSSSSSSASSLSSSSSPQASF</sequence>
<keyword evidence="3" id="KW-1185">Reference proteome</keyword>
<gene>
    <name evidence="2" type="ORF">Csa_4G046590</name>
</gene>
<accession>A0A0A0KZI2</accession>
<dbReference type="Gramene" id="KGN53296">
    <property type="protein sequence ID" value="KGN53296"/>
    <property type="gene ID" value="Csa_4G046590"/>
</dbReference>
<reference evidence="2 3" key="1">
    <citation type="journal article" date="2009" name="Nat. Genet.">
        <title>The genome of the cucumber, Cucumis sativus L.</title>
        <authorList>
            <person name="Huang S."/>
            <person name="Li R."/>
            <person name="Zhang Z."/>
            <person name="Li L."/>
            <person name="Gu X."/>
            <person name="Fan W."/>
            <person name="Lucas W.J."/>
            <person name="Wang X."/>
            <person name="Xie B."/>
            <person name="Ni P."/>
            <person name="Ren Y."/>
            <person name="Zhu H."/>
            <person name="Li J."/>
            <person name="Lin K."/>
            <person name="Jin W."/>
            <person name="Fei Z."/>
            <person name="Li G."/>
            <person name="Staub J."/>
            <person name="Kilian A."/>
            <person name="van der Vossen E.A."/>
            <person name="Wu Y."/>
            <person name="Guo J."/>
            <person name="He J."/>
            <person name="Jia Z."/>
            <person name="Ren Y."/>
            <person name="Tian G."/>
            <person name="Lu Y."/>
            <person name="Ruan J."/>
            <person name="Qian W."/>
            <person name="Wang M."/>
            <person name="Huang Q."/>
            <person name="Li B."/>
            <person name="Xuan Z."/>
            <person name="Cao J."/>
            <person name="Asan"/>
            <person name="Wu Z."/>
            <person name="Zhang J."/>
            <person name="Cai Q."/>
            <person name="Bai Y."/>
            <person name="Zhao B."/>
            <person name="Han Y."/>
            <person name="Li Y."/>
            <person name="Li X."/>
            <person name="Wang S."/>
            <person name="Shi Q."/>
            <person name="Liu S."/>
            <person name="Cho W.K."/>
            <person name="Kim J.Y."/>
            <person name="Xu Y."/>
            <person name="Heller-Uszynska K."/>
            <person name="Miao H."/>
            <person name="Cheng Z."/>
            <person name="Zhang S."/>
            <person name="Wu J."/>
            <person name="Yang Y."/>
            <person name="Kang H."/>
            <person name="Li M."/>
            <person name="Liang H."/>
            <person name="Ren X."/>
            <person name="Shi Z."/>
            <person name="Wen M."/>
            <person name="Jian M."/>
            <person name="Yang H."/>
            <person name="Zhang G."/>
            <person name="Yang Z."/>
            <person name="Chen R."/>
            <person name="Liu S."/>
            <person name="Li J."/>
            <person name="Ma L."/>
            <person name="Liu H."/>
            <person name="Zhou Y."/>
            <person name="Zhao J."/>
            <person name="Fang X."/>
            <person name="Li G."/>
            <person name="Fang L."/>
            <person name="Li Y."/>
            <person name="Liu D."/>
            <person name="Zheng H."/>
            <person name="Zhang Y."/>
            <person name="Qin N."/>
            <person name="Li Z."/>
            <person name="Yang G."/>
            <person name="Yang S."/>
            <person name="Bolund L."/>
            <person name="Kristiansen K."/>
            <person name="Zheng H."/>
            <person name="Li S."/>
            <person name="Zhang X."/>
            <person name="Yang H."/>
            <person name="Wang J."/>
            <person name="Sun R."/>
            <person name="Zhang B."/>
            <person name="Jiang S."/>
            <person name="Wang J."/>
            <person name="Du Y."/>
            <person name="Li S."/>
        </authorList>
    </citation>
    <scope>NUCLEOTIDE SEQUENCE [LARGE SCALE GENOMIC DNA]</scope>
    <source>
        <strain evidence="3">cv. 9930</strain>
    </source>
</reference>
<organism evidence="2 3">
    <name type="scientific">Cucumis sativus</name>
    <name type="common">Cucumber</name>
    <dbReference type="NCBI Taxonomy" id="3659"/>
    <lineage>
        <taxon>Eukaryota</taxon>
        <taxon>Viridiplantae</taxon>
        <taxon>Streptophyta</taxon>
        <taxon>Embryophyta</taxon>
        <taxon>Tracheophyta</taxon>
        <taxon>Spermatophyta</taxon>
        <taxon>Magnoliopsida</taxon>
        <taxon>eudicotyledons</taxon>
        <taxon>Gunneridae</taxon>
        <taxon>Pentapetalae</taxon>
        <taxon>rosids</taxon>
        <taxon>fabids</taxon>
        <taxon>Cucurbitales</taxon>
        <taxon>Cucurbitaceae</taxon>
        <taxon>Benincaseae</taxon>
        <taxon>Cucumis</taxon>
    </lineage>
</organism>
<name>A0A0A0KZI2_CUCSA</name>
<proteinExistence type="predicted"/>
<evidence type="ECO:0000313" key="2">
    <source>
        <dbReference type="EMBL" id="KGN53296.1"/>
    </source>
</evidence>
<dbReference type="AlphaFoldDB" id="A0A0A0KZI2"/>
<evidence type="ECO:0000256" key="1">
    <source>
        <dbReference type="SAM" id="MobiDB-lite"/>
    </source>
</evidence>
<protein>
    <submittedName>
        <fullName evidence="2">Uncharacterized protein</fullName>
    </submittedName>
</protein>
<dbReference type="EMBL" id="CM002925">
    <property type="protein sequence ID" value="KGN53296.1"/>
    <property type="molecule type" value="Genomic_DNA"/>
</dbReference>
<reference evidence="2 3" key="2">
    <citation type="journal article" date="2009" name="PLoS ONE">
        <title>An integrated genetic and cytogenetic map of the cucumber genome.</title>
        <authorList>
            <person name="Ren Y."/>
            <person name="Zhang Z."/>
            <person name="Liu J."/>
            <person name="Staub J.E."/>
            <person name="Han Y."/>
            <person name="Cheng Z."/>
            <person name="Li X."/>
            <person name="Lu J."/>
            <person name="Miao H."/>
            <person name="Kang H."/>
            <person name="Xie B."/>
            <person name="Gu X."/>
            <person name="Wang X."/>
            <person name="Du Y."/>
            <person name="Jin W."/>
            <person name="Huang S."/>
        </authorList>
    </citation>
    <scope>NUCLEOTIDE SEQUENCE [LARGE SCALE GENOMIC DNA]</scope>
    <source>
        <strain evidence="3">cv. 9930</strain>
    </source>
</reference>
<feature type="region of interest" description="Disordered" evidence="1">
    <location>
        <begin position="53"/>
        <end position="75"/>
    </location>
</feature>
<evidence type="ECO:0000313" key="3">
    <source>
        <dbReference type="Proteomes" id="UP000029981"/>
    </source>
</evidence>